<gene>
    <name evidence="1" type="ORF">ACFQZI_12080</name>
</gene>
<dbReference type="EMBL" id="JBHTIA010000008">
    <property type="protein sequence ID" value="MFD0765592.1"/>
    <property type="molecule type" value="Genomic_DNA"/>
</dbReference>
<accession>A0ABW2ZHH9</accession>
<proteinExistence type="predicted"/>
<organism evidence="1 2">
    <name type="scientific">Mucilaginibacter lutimaris</name>
    <dbReference type="NCBI Taxonomy" id="931629"/>
    <lineage>
        <taxon>Bacteria</taxon>
        <taxon>Pseudomonadati</taxon>
        <taxon>Bacteroidota</taxon>
        <taxon>Sphingobacteriia</taxon>
        <taxon>Sphingobacteriales</taxon>
        <taxon>Sphingobacteriaceae</taxon>
        <taxon>Mucilaginibacter</taxon>
    </lineage>
</organism>
<evidence type="ECO:0000313" key="1">
    <source>
        <dbReference type="EMBL" id="MFD0765592.1"/>
    </source>
</evidence>
<dbReference type="RefSeq" id="WP_377142812.1">
    <property type="nucleotide sequence ID" value="NZ_JBHTIA010000008.1"/>
</dbReference>
<dbReference type="Proteomes" id="UP001597073">
    <property type="component" value="Unassembled WGS sequence"/>
</dbReference>
<sequence>MNPMTMASERQAVDIHATFAQKYQASISFTRPVPIYEFERCRQYIPNTISKKNTTQKKQMIST</sequence>
<name>A0ABW2ZHH9_9SPHI</name>
<reference evidence="2" key="1">
    <citation type="journal article" date="2019" name="Int. J. Syst. Evol. Microbiol.">
        <title>The Global Catalogue of Microorganisms (GCM) 10K type strain sequencing project: providing services to taxonomists for standard genome sequencing and annotation.</title>
        <authorList>
            <consortium name="The Broad Institute Genomics Platform"/>
            <consortium name="The Broad Institute Genome Sequencing Center for Infectious Disease"/>
            <person name="Wu L."/>
            <person name="Ma J."/>
        </authorList>
    </citation>
    <scope>NUCLEOTIDE SEQUENCE [LARGE SCALE GENOMIC DNA]</scope>
    <source>
        <strain evidence="2">CCUG 60742</strain>
    </source>
</reference>
<protein>
    <submittedName>
        <fullName evidence="1">Uncharacterized protein</fullName>
    </submittedName>
</protein>
<keyword evidence="2" id="KW-1185">Reference proteome</keyword>
<comment type="caution">
    <text evidence="1">The sequence shown here is derived from an EMBL/GenBank/DDBJ whole genome shotgun (WGS) entry which is preliminary data.</text>
</comment>
<evidence type="ECO:0000313" key="2">
    <source>
        <dbReference type="Proteomes" id="UP001597073"/>
    </source>
</evidence>